<proteinExistence type="predicted"/>
<gene>
    <name evidence="3" type="ORF">GCM10007414_25970</name>
</gene>
<protein>
    <recommendedName>
        <fullName evidence="2">DUF4124 domain-containing protein</fullName>
    </recommendedName>
</protein>
<keyword evidence="1" id="KW-0732">Signal</keyword>
<sequence length="180" mass="19342">MNKWLIVLSLLMSSVASSYAADTIYQWVDENGITHFSDRPQQGATPLKVEVTPPATTGPLVTPRQPLKKQQKAIKYQVNITSPNHEQTIRDNQGKLDISATTQPAPLNNMGFKLILDGIPQGQITPIANFQLTNIDRGAHTIKVQLVDESGKEIASSKSITVFLHRANASVGGATASGGG</sequence>
<reference evidence="4" key="1">
    <citation type="journal article" date="2019" name="Int. J. Syst. Evol. Microbiol.">
        <title>The Global Catalogue of Microorganisms (GCM) 10K type strain sequencing project: providing services to taxonomists for standard genome sequencing and annotation.</title>
        <authorList>
            <consortium name="The Broad Institute Genomics Platform"/>
            <consortium name="The Broad Institute Genome Sequencing Center for Infectious Disease"/>
            <person name="Wu L."/>
            <person name="Ma J."/>
        </authorList>
    </citation>
    <scope>NUCLEOTIDE SEQUENCE [LARGE SCALE GENOMIC DNA]</scope>
    <source>
        <strain evidence="4">CGMCC 1.10131</strain>
    </source>
</reference>
<dbReference type="Proteomes" id="UP000651977">
    <property type="component" value="Unassembled WGS sequence"/>
</dbReference>
<accession>A0ABQ1I422</accession>
<evidence type="ECO:0000256" key="1">
    <source>
        <dbReference type="SAM" id="SignalP"/>
    </source>
</evidence>
<dbReference type="Pfam" id="PF13511">
    <property type="entry name" value="DUF4124"/>
    <property type="match status" value="1"/>
</dbReference>
<comment type="caution">
    <text evidence="3">The sequence shown here is derived from an EMBL/GenBank/DDBJ whole genome shotgun (WGS) entry which is preliminary data.</text>
</comment>
<name>A0ABQ1I422_9ALTE</name>
<dbReference type="Gene3D" id="2.60.40.10">
    <property type="entry name" value="Immunoglobulins"/>
    <property type="match status" value="1"/>
</dbReference>
<feature type="chain" id="PRO_5047125816" description="DUF4124 domain-containing protein" evidence="1">
    <location>
        <begin position="21"/>
        <end position="180"/>
    </location>
</feature>
<keyword evidence="4" id="KW-1185">Reference proteome</keyword>
<feature type="domain" description="DUF4124" evidence="2">
    <location>
        <begin position="11"/>
        <end position="59"/>
    </location>
</feature>
<evidence type="ECO:0000259" key="2">
    <source>
        <dbReference type="Pfam" id="PF13511"/>
    </source>
</evidence>
<dbReference type="InterPro" id="IPR025392">
    <property type="entry name" value="DUF4124"/>
</dbReference>
<dbReference type="RefSeq" id="WP_055733204.1">
    <property type="nucleotide sequence ID" value="NZ_BMDY01000015.1"/>
</dbReference>
<organism evidence="3 4">
    <name type="scientific">Agarivorans gilvus</name>
    <dbReference type="NCBI Taxonomy" id="680279"/>
    <lineage>
        <taxon>Bacteria</taxon>
        <taxon>Pseudomonadati</taxon>
        <taxon>Pseudomonadota</taxon>
        <taxon>Gammaproteobacteria</taxon>
        <taxon>Alteromonadales</taxon>
        <taxon>Alteromonadaceae</taxon>
        <taxon>Agarivorans</taxon>
    </lineage>
</organism>
<evidence type="ECO:0000313" key="3">
    <source>
        <dbReference type="EMBL" id="GGB11312.1"/>
    </source>
</evidence>
<dbReference type="InterPro" id="IPR013783">
    <property type="entry name" value="Ig-like_fold"/>
</dbReference>
<dbReference type="EMBL" id="BMDY01000015">
    <property type="protein sequence ID" value="GGB11312.1"/>
    <property type="molecule type" value="Genomic_DNA"/>
</dbReference>
<evidence type="ECO:0000313" key="4">
    <source>
        <dbReference type="Proteomes" id="UP000651977"/>
    </source>
</evidence>
<feature type="signal peptide" evidence="1">
    <location>
        <begin position="1"/>
        <end position="20"/>
    </location>
</feature>